<evidence type="ECO:0000256" key="3">
    <source>
        <dbReference type="ARBA" id="ARBA00023027"/>
    </source>
</evidence>
<dbReference type="InterPro" id="IPR036291">
    <property type="entry name" value="NAD(P)-bd_dom_sf"/>
</dbReference>
<protein>
    <submittedName>
        <fullName evidence="6">Oxidoreductase</fullName>
    </submittedName>
</protein>
<dbReference type="InterPro" id="IPR050984">
    <property type="entry name" value="Gfo/Idh/MocA_domain"/>
</dbReference>
<evidence type="ECO:0000256" key="1">
    <source>
        <dbReference type="ARBA" id="ARBA00010928"/>
    </source>
</evidence>
<dbReference type="GO" id="GO:0000166">
    <property type="term" value="F:nucleotide binding"/>
    <property type="evidence" value="ECO:0007669"/>
    <property type="project" value="InterPro"/>
</dbReference>
<reference evidence="6 7" key="1">
    <citation type="submission" date="2014-01" db="EMBL/GenBank/DDBJ databases">
        <title>Actinotalea ferrariae CF5-4.</title>
        <authorList>
            <person name="Chen F."/>
            <person name="Li Y."/>
            <person name="Wang G."/>
        </authorList>
    </citation>
    <scope>NUCLEOTIDE SEQUENCE [LARGE SCALE GENOMIC DNA]</scope>
    <source>
        <strain evidence="6 7">CF5-4</strain>
    </source>
</reference>
<dbReference type="GO" id="GO:0016491">
    <property type="term" value="F:oxidoreductase activity"/>
    <property type="evidence" value="ECO:0007669"/>
    <property type="project" value="UniProtKB-KW"/>
</dbReference>
<keyword evidence="3" id="KW-0520">NAD</keyword>
<sequence>MTYPEDPRTAPSIRWGVLAPGGIAHAFAEAVLGHTRSTVAAVGSRSLARAEQFASRYDVPAAYGSYEELVQDDTVEAVYVASPHSEHRDHALLAIAAGKHVLVEKAFARNEAEAREVLDAARAAGVFCMEAMWTRFLPHVVALRSVLERGEIGEVVSLLADHGQAFGHLPHTHRLLNPDLAGGALLDLGVYPVAFAHDLLGRPDRVLATGSLTPTGVDGQISMALGFGDRVQASLHTTLWSRTATTAVVGGTEGRVEVASDFYRPTSFRVVRDDGGRWEYAHPVDGGFQYQAAEAARCIADGATQSPVMSWSDTLDVLRTMDDVRRQVGVSYPGE</sequence>
<dbReference type="AlphaFoldDB" id="A0A021VUI9"/>
<dbReference type="Pfam" id="PF22725">
    <property type="entry name" value="GFO_IDH_MocA_C3"/>
    <property type="match status" value="1"/>
</dbReference>
<name>A0A021VUI9_9CELL</name>
<dbReference type="OrthoDB" id="9815825at2"/>
<proteinExistence type="inferred from homology"/>
<organism evidence="6 7">
    <name type="scientific">Actinotalea ferrariae CF5-4</name>
    <dbReference type="NCBI Taxonomy" id="948458"/>
    <lineage>
        <taxon>Bacteria</taxon>
        <taxon>Bacillati</taxon>
        <taxon>Actinomycetota</taxon>
        <taxon>Actinomycetes</taxon>
        <taxon>Micrococcales</taxon>
        <taxon>Cellulomonadaceae</taxon>
        <taxon>Actinotalea</taxon>
    </lineage>
</organism>
<dbReference type="SUPFAM" id="SSF51735">
    <property type="entry name" value="NAD(P)-binding Rossmann-fold domains"/>
    <property type="match status" value="1"/>
</dbReference>
<evidence type="ECO:0000259" key="4">
    <source>
        <dbReference type="Pfam" id="PF01408"/>
    </source>
</evidence>
<dbReference type="InterPro" id="IPR055170">
    <property type="entry name" value="GFO_IDH_MocA-like_dom"/>
</dbReference>
<evidence type="ECO:0000313" key="6">
    <source>
        <dbReference type="EMBL" id="EYR62742.1"/>
    </source>
</evidence>
<dbReference type="RefSeq" id="WP_034227292.1">
    <property type="nucleotide sequence ID" value="NZ_AXCW01000177.1"/>
</dbReference>
<keyword evidence="2" id="KW-0560">Oxidoreductase</keyword>
<feature type="domain" description="GFO/IDH/MocA-like oxidoreductase" evidence="5">
    <location>
        <begin position="141"/>
        <end position="257"/>
    </location>
</feature>
<accession>A0A021VUI9</accession>
<dbReference type="Gene3D" id="3.40.50.720">
    <property type="entry name" value="NAD(P)-binding Rossmann-like Domain"/>
    <property type="match status" value="1"/>
</dbReference>
<feature type="domain" description="Gfo/Idh/MocA-like oxidoreductase N-terminal" evidence="4">
    <location>
        <begin position="14"/>
        <end position="130"/>
    </location>
</feature>
<dbReference type="Pfam" id="PF01408">
    <property type="entry name" value="GFO_IDH_MocA"/>
    <property type="match status" value="1"/>
</dbReference>
<keyword evidence="7" id="KW-1185">Reference proteome</keyword>
<comment type="caution">
    <text evidence="6">The sequence shown here is derived from an EMBL/GenBank/DDBJ whole genome shotgun (WGS) entry which is preliminary data.</text>
</comment>
<evidence type="ECO:0000259" key="5">
    <source>
        <dbReference type="Pfam" id="PF22725"/>
    </source>
</evidence>
<comment type="similarity">
    <text evidence="1">Belongs to the Gfo/Idh/MocA family.</text>
</comment>
<dbReference type="SUPFAM" id="SSF55347">
    <property type="entry name" value="Glyceraldehyde-3-phosphate dehydrogenase-like, C-terminal domain"/>
    <property type="match status" value="1"/>
</dbReference>
<dbReference type="EMBL" id="AXCW01000177">
    <property type="protein sequence ID" value="EYR62742.1"/>
    <property type="molecule type" value="Genomic_DNA"/>
</dbReference>
<dbReference type="Proteomes" id="UP000019753">
    <property type="component" value="Unassembled WGS sequence"/>
</dbReference>
<dbReference type="PANTHER" id="PTHR22604:SF105">
    <property type="entry name" value="TRANS-1,2-DIHYDROBENZENE-1,2-DIOL DEHYDROGENASE"/>
    <property type="match status" value="1"/>
</dbReference>
<dbReference type="PANTHER" id="PTHR22604">
    <property type="entry name" value="OXIDOREDUCTASES"/>
    <property type="match status" value="1"/>
</dbReference>
<gene>
    <name evidence="6" type="ORF">N866_05555</name>
</gene>
<dbReference type="InterPro" id="IPR000683">
    <property type="entry name" value="Gfo/Idh/MocA-like_OxRdtase_N"/>
</dbReference>
<evidence type="ECO:0000313" key="7">
    <source>
        <dbReference type="Proteomes" id="UP000019753"/>
    </source>
</evidence>
<dbReference type="Gene3D" id="3.30.360.10">
    <property type="entry name" value="Dihydrodipicolinate Reductase, domain 2"/>
    <property type="match status" value="1"/>
</dbReference>
<evidence type="ECO:0000256" key="2">
    <source>
        <dbReference type="ARBA" id="ARBA00023002"/>
    </source>
</evidence>